<dbReference type="InterPro" id="IPR014036">
    <property type="entry name" value="DeoR-like_C"/>
</dbReference>
<dbReference type="SUPFAM" id="SSF100950">
    <property type="entry name" value="NagB/RpiA/CoA transferase-like"/>
    <property type="match status" value="1"/>
</dbReference>
<comment type="caution">
    <text evidence="4">The sequence shown here is derived from an EMBL/GenBank/DDBJ whole genome shotgun (WGS) entry which is preliminary data.</text>
</comment>
<evidence type="ECO:0000256" key="2">
    <source>
        <dbReference type="SAM" id="MobiDB-lite"/>
    </source>
</evidence>
<sequence length="215" mass="21800">MAGRTKAAARNTVGRANGCSAVASPAPAPAPRPEPAAPPGERIAAAALAELPEHGVVLLDAGPLSEDLARALPPGCDLTVVTNSMAVAVELMGREDVTVLLIGGRIRAGATATVCGGSGMPGLKGLHVDVAFMTAGGVDGKRGLTANDPVEAAAKRMMMRVSDRVVVLATDRHVGHVALARYGTMQDLDCLITDSACDTPAGRRVAVSAARLVRV</sequence>
<evidence type="ECO:0000313" key="4">
    <source>
        <dbReference type="EMBL" id="MDA0567856.1"/>
    </source>
</evidence>
<proteinExistence type="predicted"/>
<dbReference type="InterPro" id="IPR050313">
    <property type="entry name" value="Carb_Metab_HTH_regulators"/>
</dbReference>
<evidence type="ECO:0000313" key="5">
    <source>
        <dbReference type="Proteomes" id="UP001140076"/>
    </source>
</evidence>
<organism evidence="4 5">
    <name type="scientific">Streptomonospora mangrovi</name>
    <dbReference type="NCBI Taxonomy" id="2883123"/>
    <lineage>
        <taxon>Bacteria</taxon>
        <taxon>Bacillati</taxon>
        <taxon>Actinomycetota</taxon>
        <taxon>Actinomycetes</taxon>
        <taxon>Streptosporangiales</taxon>
        <taxon>Nocardiopsidaceae</taxon>
        <taxon>Streptomonospora</taxon>
    </lineage>
</organism>
<feature type="region of interest" description="Disordered" evidence="2">
    <location>
        <begin position="1"/>
        <end position="39"/>
    </location>
</feature>
<evidence type="ECO:0000256" key="1">
    <source>
        <dbReference type="ARBA" id="ARBA00022491"/>
    </source>
</evidence>
<keyword evidence="1" id="KW-0678">Repressor</keyword>
<dbReference type="Proteomes" id="UP001140076">
    <property type="component" value="Unassembled WGS sequence"/>
</dbReference>
<dbReference type="PANTHER" id="PTHR30363">
    <property type="entry name" value="HTH-TYPE TRANSCRIPTIONAL REGULATOR SRLR-RELATED"/>
    <property type="match status" value="1"/>
</dbReference>
<reference evidence="4" key="1">
    <citation type="submission" date="2021-10" db="EMBL/GenBank/DDBJ databases">
        <title>Streptomonospora sp. nov., isolated from mangrove soil.</title>
        <authorList>
            <person name="Chen X."/>
            <person name="Ge X."/>
            <person name="Liu W."/>
        </authorList>
    </citation>
    <scope>NUCLEOTIDE SEQUENCE</scope>
    <source>
        <strain evidence="4">S1-112</strain>
    </source>
</reference>
<dbReference type="SMART" id="SM01134">
    <property type="entry name" value="DeoRC"/>
    <property type="match status" value="1"/>
</dbReference>
<dbReference type="AlphaFoldDB" id="A0A9X3NTE3"/>
<dbReference type="RefSeq" id="WP_270075092.1">
    <property type="nucleotide sequence ID" value="NZ_JAJAQC010000083.1"/>
</dbReference>
<accession>A0A9X3NTE3</accession>
<dbReference type="Pfam" id="PF00455">
    <property type="entry name" value="DeoRC"/>
    <property type="match status" value="1"/>
</dbReference>
<dbReference type="PANTHER" id="PTHR30363:SF4">
    <property type="entry name" value="GLYCEROL-3-PHOSPHATE REGULON REPRESSOR"/>
    <property type="match status" value="1"/>
</dbReference>
<name>A0A9X3NTE3_9ACTN</name>
<evidence type="ECO:0000259" key="3">
    <source>
        <dbReference type="Pfam" id="PF00455"/>
    </source>
</evidence>
<protein>
    <submittedName>
        <fullName evidence="4">DeoR family transcriptional regulator</fullName>
    </submittedName>
</protein>
<dbReference type="InterPro" id="IPR037171">
    <property type="entry name" value="NagB/RpiA_transferase-like"/>
</dbReference>
<feature type="compositionally biased region" description="Pro residues" evidence="2">
    <location>
        <begin position="26"/>
        <end position="38"/>
    </location>
</feature>
<dbReference type="EMBL" id="JAJAQC010000083">
    <property type="protein sequence ID" value="MDA0567856.1"/>
    <property type="molecule type" value="Genomic_DNA"/>
</dbReference>
<feature type="domain" description="DeoR-like transcriptional repressor C-terminal sensor" evidence="3">
    <location>
        <begin position="41"/>
        <end position="195"/>
    </location>
</feature>
<keyword evidence="5" id="KW-1185">Reference proteome</keyword>
<gene>
    <name evidence="4" type="ORF">LG943_26560</name>
</gene>